<dbReference type="SUPFAM" id="SSF48452">
    <property type="entry name" value="TPR-like"/>
    <property type="match status" value="1"/>
</dbReference>
<evidence type="ECO:0000259" key="7">
    <source>
        <dbReference type="PROSITE" id="PS50059"/>
    </source>
</evidence>
<keyword evidence="3" id="KW-0697">Rotamase</keyword>
<dbReference type="RefSeq" id="XP_030745622.1">
    <property type="nucleotide sequence ID" value="XM_030889762.1"/>
</dbReference>
<keyword evidence="3" id="KW-0413">Isomerase</keyword>
<dbReference type="GO" id="GO:0016020">
    <property type="term" value="C:membrane"/>
    <property type="evidence" value="ECO:0007669"/>
    <property type="project" value="TreeGrafter"/>
</dbReference>
<dbReference type="SMART" id="SM00028">
    <property type="entry name" value="TPR"/>
    <property type="match status" value="3"/>
</dbReference>
<keyword evidence="6" id="KW-0472">Membrane</keyword>
<keyword evidence="2 4" id="KW-0802">TPR repeat</keyword>
<dbReference type="InterPro" id="IPR001179">
    <property type="entry name" value="PPIase_FKBP_dom"/>
</dbReference>
<dbReference type="GO" id="GO:0005829">
    <property type="term" value="C:cytosol"/>
    <property type="evidence" value="ECO:0007669"/>
    <property type="project" value="TreeGrafter"/>
</dbReference>
<keyword evidence="6" id="KW-1133">Transmembrane helix</keyword>
<evidence type="ECO:0000256" key="4">
    <source>
        <dbReference type="PROSITE-ProRule" id="PRU00339"/>
    </source>
</evidence>
<dbReference type="KEGG" id="soy:115874567"/>
<dbReference type="SUPFAM" id="SSF54534">
    <property type="entry name" value="FKBP-like"/>
    <property type="match status" value="1"/>
</dbReference>
<evidence type="ECO:0000313" key="10">
    <source>
        <dbReference type="RefSeq" id="XP_030745629.1"/>
    </source>
</evidence>
<feature type="transmembrane region" description="Helical" evidence="6">
    <location>
        <begin position="435"/>
        <end position="455"/>
    </location>
</feature>
<dbReference type="PROSITE" id="PS50059">
    <property type="entry name" value="FKBP_PPIASE"/>
    <property type="match status" value="1"/>
</dbReference>
<dbReference type="InterPro" id="IPR019734">
    <property type="entry name" value="TPR_rpt"/>
</dbReference>
<dbReference type="PROSITE" id="PS50005">
    <property type="entry name" value="TPR"/>
    <property type="match status" value="1"/>
</dbReference>
<dbReference type="GO" id="GO:0012505">
    <property type="term" value="C:endomembrane system"/>
    <property type="evidence" value="ECO:0007669"/>
    <property type="project" value="TreeGrafter"/>
</dbReference>
<dbReference type="InterPro" id="IPR046357">
    <property type="entry name" value="PPIase_dom_sf"/>
</dbReference>
<feature type="compositionally biased region" description="Basic and acidic residues" evidence="5">
    <location>
        <begin position="419"/>
        <end position="430"/>
    </location>
</feature>
<keyword evidence="1" id="KW-0677">Repeat</keyword>
<feature type="region of interest" description="Disordered" evidence="5">
    <location>
        <begin position="409"/>
        <end position="430"/>
    </location>
</feature>
<dbReference type="GO" id="GO:0003755">
    <property type="term" value="F:peptidyl-prolyl cis-trans isomerase activity"/>
    <property type="evidence" value="ECO:0007669"/>
    <property type="project" value="UniProtKB-KW"/>
</dbReference>
<evidence type="ECO:0000256" key="1">
    <source>
        <dbReference type="ARBA" id="ARBA00022737"/>
    </source>
</evidence>
<gene>
    <name evidence="9 10 11" type="primary">LOC115874567</name>
</gene>
<evidence type="ECO:0000256" key="2">
    <source>
        <dbReference type="ARBA" id="ARBA00022803"/>
    </source>
</evidence>
<feature type="compositionally biased region" description="Polar residues" evidence="5">
    <location>
        <begin position="18"/>
        <end position="30"/>
    </location>
</feature>
<keyword evidence="8" id="KW-1185">Reference proteome</keyword>
<evidence type="ECO:0000256" key="5">
    <source>
        <dbReference type="SAM" id="MobiDB-lite"/>
    </source>
</evidence>
<dbReference type="GeneID" id="115874567"/>
<keyword evidence="6" id="KW-0812">Transmembrane</keyword>
<evidence type="ECO:0000313" key="9">
    <source>
        <dbReference type="RefSeq" id="XP_030745622.1"/>
    </source>
</evidence>
<feature type="compositionally biased region" description="Low complexity" evidence="5">
    <location>
        <begin position="107"/>
        <end position="120"/>
    </location>
</feature>
<organism evidence="8 10">
    <name type="scientific">Sitophilus oryzae</name>
    <name type="common">Rice weevil</name>
    <name type="synonym">Curculio oryzae</name>
    <dbReference type="NCBI Taxonomy" id="7048"/>
    <lineage>
        <taxon>Eukaryota</taxon>
        <taxon>Metazoa</taxon>
        <taxon>Ecdysozoa</taxon>
        <taxon>Arthropoda</taxon>
        <taxon>Hexapoda</taxon>
        <taxon>Insecta</taxon>
        <taxon>Pterygota</taxon>
        <taxon>Neoptera</taxon>
        <taxon>Endopterygota</taxon>
        <taxon>Coleoptera</taxon>
        <taxon>Polyphaga</taxon>
        <taxon>Cucujiformia</taxon>
        <taxon>Curculionidae</taxon>
        <taxon>Dryophthorinae</taxon>
        <taxon>Sitophilus</taxon>
    </lineage>
</organism>
<dbReference type="Proteomes" id="UP000504635">
    <property type="component" value="Unplaced"/>
</dbReference>
<feature type="region of interest" description="Disordered" evidence="5">
    <location>
        <begin position="15"/>
        <end position="38"/>
    </location>
</feature>
<feature type="repeat" description="TPR" evidence="4">
    <location>
        <begin position="349"/>
        <end position="382"/>
    </location>
</feature>
<proteinExistence type="predicted"/>
<dbReference type="AlphaFoldDB" id="A0A6J2X3W3"/>
<dbReference type="GO" id="GO:0043066">
    <property type="term" value="P:negative regulation of apoptotic process"/>
    <property type="evidence" value="ECO:0007669"/>
    <property type="project" value="TreeGrafter"/>
</dbReference>
<accession>A0A6J2X3W3</accession>
<evidence type="ECO:0000256" key="6">
    <source>
        <dbReference type="SAM" id="Phobius"/>
    </source>
</evidence>
<dbReference type="GO" id="GO:0044183">
    <property type="term" value="F:protein folding chaperone"/>
    <property type="evidence" value="ECO:0007669"/>
    <property type="project" value="TreeGrafter"/>
</dbReference>
<dbReference type="InterPro" id="IPR011990">
    <property type="entry name" value="TPR-like_helical_dom_sf"/>
</dbReference>
<comment type="catalytic activity">
    <reaction evidence="3">
        <text>[protein]-peptidylproline (omega=180) = [protein]-peptidylproline (omega=0)</text>
        <dbReference type="Rhea" id="RHEA:16237"/>
        <dbReference type="Rhea" id="RHEA-COMP:10747"/>
        <dbReference type="Rhea" id="RHEA-COMP:10748"/>
        <dbReference type="ChEBI" id="CHEBI:83833"/>
        <dbReference type="ChEBI" id="CHEBI:83834"/>
        <dbReference type="EC" id="5.2.1.8"/>
    </reaction>
</comment>
<sequence length="460" mass="52202">MTSLEQEKLATEKFIENAVTNERNDQSNGYKKTESSKIESAHILKESEDQIYDGNMLDCVLDSSLLKSINSEADSIEGFEDLTSSNLSTIDAKEIESKGSSDEEKPNTNTSNLSENSSNTPDIETVKEEWSDLLGSGVILKKIRKEGEPDTRPKRSDRCFIKYTCRLEDADENNFVEQSDNFEMCLGEGDVIQGLDVAVGLMNKYECCILKIQSRLAFGDKGSLPLIPAKATVVYDVELLDVKDEEEFDNLTTEDRQKIGNKKRERGNWWYQRGENTLAVQCYRRALDFLDEVETERDAYKPTDSQLQALLEDRLKVLNNMASAQIKMELYDQALVSLQTVLRCQPENVKALYRKAKIHIGKNDLHQALQLLEKAKSIEPNDCSILKEINNVNSRLQKQKSSEREYARRMFGGPLPAPSKKEFEKKEDKKKNSQFSIWSSLGATVILGLAGFIAYKMKYT</sequence>
<dbReference type="PANTHER" id="PTHR46512">
    <property type="entry name" value="PEPTIDYLPROLYL ISOMERASE"/>
    <property type="match status" value="1"/>
</dbReference>
<dbReference type="Gene3D" id="1.25.40.10">
    <property type="entry name" value="Tetratricopeptide repeat domain"/>
    <property type="match status" value="1"/>
</dbReference>
<protein>
    <recommendedName>
        <fullName evidence="3">peptidylprolyl isomerase</fullName>
        <ecNumber evidence="3">5.2.1.8</ecNumber>
    </recommendedName>
</protein>
<evidence type="ECO:0000313" key="8">
    <source>
        <dbReference type="Proteomes" id="UP000504635"/>
    </source>
</evidence>
<feature type="compositionally biased region" description="Basic and acidic residues" evidence="5">
    <location>
        <begin position="95"/>
        <end position="106"/>
    </location>
</feature>
<dbReference type="Gene3D" id="3.10.50.40">
    <property type="match status" value="1"/>
</dbReference>
<dbReference type="GO" id="GO:0005740">
    <property type="term" value="C:mitochondrial envelope"/>
    <property type="evidence" value="ECO:0007669"/>
    <property type="project" value="TreeGrafter"/>
</dbReference>
<dbReference type="PANTHER" id="PTHR46512:SF1">
    <property type="entry name" value="PEPTIDYLPROLYL ISOMERASE"/>
    <property type="match status" value="1"/>
</dbReference>
<feature type="domain" description="PPIase FKBP-type" evidence="7">
    <location>
        <begin position="156"/>
        <end position="243"/>
    </location>
</feature>
<reference evidence="9 10" key="1">
    <citation type="submission" date="2025-04" db="UniProtKB">
        <authorList>
            <consortium name="RefSeq"/>
        </authorList>
    </citation>
    <scope>IDENTIFICATION</scope>
    <source>
        <tissue evidence="9 10">Gonads</tissue>
    </source>
</reference>
<name>A0A6J2X3W3_SITOR</name>
<dbReference type="Pfam" id="PF14559">
    <property type="entry name" value="TPR_19"/>
    <property type="match status" value="1"/>
</dbReference>
<dbReference type="RefSeq" id="XP_030745637.1">
    <property type="nucleotide sequence ID" value="XM_030889777.1"/>
</dbReference>
<dbReference type="OrthoDB" id="532682at2759"/>
<dbReference type="InterPro" id="IPR050754">
    <property type="entry name" value="FKBP4/5/8-like"/>
</dbReference>
<dbReference type="RefSeq" id="XP_030745629.1">
    <property type="nucleotide sequence ID" value="XM_030889769.1"/>
</dbReference>
<dbReference type="Pfam" id="PF00254">
    <property type="entry name" value="FKBP_C"/>
    <property type="match status" value="1"/>
</dbReference>
<dbReference type="EC" id="5.2.1.8" evidence="3"/>
<evidence type="ECO:0000313" key="11">
    <source>
        <dbReference type="RefSeq" id="XP_030745637.1"/>
    </source>
</evidence>
<evidence type="ECO:0000256" key="3">
    <source>
        <dbReference type="PROSITE-ProRule" id="PRU00277"/>
    </source>
</evidence>
<feature type="region of interest" description="Disordered" evidence="5">
    <location>
        <begin position="95"/>
        <end position="124"/>
    </location>
</feature>